<protein>
    <recommendedName>
        <fullName evidence="4">Type 4 fimbrial biogenesis protein PilX N-terminal domain-containing protein</fullName>
    </recommendedName>
</protein>
<keyword evidence="1" id="KW-0472">Membrane</keyword>
<dbReference type="Proteomes" id="UP000663090">
    <property type="component" value="Chromosome"/>
</dbReference>
<evidence type="ECO:0000313" key="2">
    <source>
        <dbReference type="EMBL" id="QSQ18058.1"/>
    </source>
</evidence>
<evidence type="ECO:0008006" key="4">
    <source>
        <dbReference type="Google" id="ProtNLM"/>
    </source>
</evidence>
<sequence>MRKSLHPSPRGATLLVVVMLVLILLGLVGSLMVYAGGERVRAVSHARAGQRQSCAESGLQLARSYFGRNYASWNTFLSSPSSYDPVPSSFNPTPADPASSTLLTAHPELFADVDGDGQMDVFLYIRDNEDEFDPLPTNWRRDNDQVALVGAICISKTLRPRRNDGTQDATTLALEGLLSYNGGGGTNCSQGNAGTGAGNCN</sequence>
<proteinExistence type="predicted"/>
<dbReference type="EMBL" id="CP071091">
    <property type="protein sequence ID" value="QSQ18058.1"/>
    <property type="molecule type" value="Genomic_DNA"/>
</dbReference>
<feature type="transmembrane region" description="Helical" evidence="1">
    <location>
        <begin position="12"/>
        <end position="35"/>
    </location>
</feature>
<keyword evidence="1" id="KW-1133">Transmembrane helix</keyword>
<name>A0ABX7NI50_9BACT</name>
<keyword evidence="3" id="KW-1185">Reference proteome</keyword>
<evidence type="ECO:0000313" key="3">
    <source>
        <dbReference type="Proteomes" id="UP000663090"/>
    </source>
</evidence>
<evidence type="ECO:0000256" key="1">
    <source>
        <dbReference type="SAM" id="Phobius"/>
    </source>
</evidence>
<gene>
    <name evidence="2" type="ORF">JY572_19435</name>
</gene>
<dbReference type="RefSeq" id="WP_206719666.1">
    <property type="nucleotide sequence ID" value="NZ_CP071091.1"/>
</dbReference>
<reference evidence="2 3" key="1">
    <citation type="submission" date="2021-02" db="EMBL/GenBank/DDBJ databases">
        <title>De Novo genome assembly of isolated myxobacteria.</title>
        <authorList>
            <person name="Stevens D.C."/>
        </authorList>
    </citation>
    <scope>NUCLEOTIDE SEQUENCE [LARGE SCALE GENOMIC DNA]</scope>
    <source>
        <strain evidence="2 3">SCHIC003</strain>
    </source>
</reference>
<keyword evidence="1" id="KW-0812">Transmembrane</keyword>
<accession>A0ABX7NI50</accession>
<organism evidence="2 3">
    <name type="scientific">Myxococcus landrumensis</name>
    <dbReference type="NCBI Taxonomy" id="2813577"/>
    <lineage>
        <taxon>Bacteria</taxon>
        <taxon>Pseudomonadati</taxon>
        <taxon>Myxococcota</taxon>
        <taxon>Myxococcia</taxon>
        <taxon>Myxococcales</taxon>
        <taxon>Cystobacterineae</taxon>
        <taxon>Myxococcaceae</taxon>
        <taxon>Myxococcus</taxon>
    </lineage>
</organism>